<dbReference type="InterPro" id="IPR016035">
    <property type="entry name" value="Acyl_Trfase/lysoPLipase"/>
</dbReference>
<dbReference type="InterPro" id="IPR009081">
    <property type="entry name" value="PP-bd_ACP"/>
</dbReference>
<keyword evidence="1" id="KW-0596">Phosphopantetheine</keyword>
<dbReference type="SMART" id="SM00826">
    <property type="entry name" value="PKS_DH"/>
    <property type="match status" value="1"/>
</dbReference>
<dbReference type="InterPro" id="IPR013968">
    <property type="entry name" value="PKS_KR"/>
</dbReference>
<dbReference type="InterPro" id="IPR020807">
    <property type="entry name" value="PKS_DH"/>
</dbReference>
<gene>
    <name evidence="11" type="ORF">AOQ84DRAFT_415428</name>
</gene>
<dbReference type="InterPro" id="IPR001227">
    <property type="entry name" value="Ac_transferase_dom_sf"/>
</dbReference>
<dbReference type="OrthoDB" id="329835at2759"/>
<dbReference type="SMART" id="SM00822">
    <property type="entry name" value="PKS_KR"/>
    <property type="match status" value="1"/>
</dbReference>
<dbReference type="GO" id="GO:0008168">
    <property type="term" value="F:methyltransferase activity"/>
    <property type="evidence" value="ECO:0007669"/>
    <property type="project" value="UniProtKB-KW"/>
</dbReference>
<dbReference type="Gene3D" id="3.40.50.150">
    <property type="entry name" value="Vaccinia Virus protein VP39"/>
    <property type="match status" value="1"/>
</dbReference>
<evidence type="ECO:0000256" key="6">
    <source>
        <dbReference type="PROSITE-ProRule" id="PRU01363"/>
    </source>
</evidence>
<feature type="domain" description="Carrier" evidence="8">
    <location>
        <begin position="2388"/>
        <end position="2470"/>
    </location>
</feature>
<dbReference type="Gene3D" id="3.40.50.720">
    <property type="entry name" value="NAD(P)-binding Rossmann-like Domain"/>
    <property type="match status" value="2"/>
</dbReference>
<organism evidence="11 12">
    <name type="scientific">Glonium stellatum</name>
    <dbReference type="NCBI Taxonomy" id="574774"/>
    <lineage>
        <taxon>Eukaryota</taxon>
        <taxon>Fungi</taxon>
        <taxon>Dikarya</taxon>
        <taxon>Ascomycota</taxon>
        <taxon>Pezizomycotina</taxon>
        <taxon>Dothideomycetes</taxon>
        <taxon>Pleosporomycetidae</taxon>
        <taxon>Gloniales</taxon>
        <taxon>Gloniaceae</taxon>
        <taxon>Glonium</taxon>
    </lineage>
</organism>
<dbReference type="SUPFAM" id="SSF52151">
    <property type="entry name" value="FabD/lysophospholipase-like"/>
    <property type="match status" value="1"/>
</dbReference>
<dbReference type="PROSITE" id="PS00012">
    <property type="entry name" value="PHOSPHOPANTETHEINE"/>
    <property type="match status" value="1"/>
</dbReference>
<dbReference type="InterPro" id="IPR032821">
    <property type="entry name" value="PKS_assoc"/>
</dbReference>
<dbReference type="InterPro" id="IPR049552">
    <property type="entry name" value="PKS_DH_N"/>
</dbReference>
<dbReference type="GO" id="GO:0006633">
    <property type="term" value="P:fatty acid biosynthetic process"/>
    <property type="evidence" value="ECO:0007669"/>
    <property type="project" value="TreeGrafter"/>
</dbReference>
<dbReference type="Pfam" id="PF00698">
    <property type="entry name" value="Acyl_transf_1"/>
    <property type="match status" value="1"/>
</dbReference>
<dbReference type="SMART" id="SM00825">
    <property type="entry name" value="PKS_KS"/>
    <property type="match status" value="1"/>
</dbReference>
<keyword evidence="5" id="KW-0511">Multifunctional enzyme</keyword>
<dbReference type="InterPro" id="IPR013120">
    <property type="entry name" value="FAR_NAD-bd"/>
</dbReference>
<dbReference type="SMART" id="SM00827">
    <property type="entry name" value="PKS_AT"/>
    <property type="match status" value="1"/>
</dbReference>
<dbReference type="PROSITE" id="PS50075">
    <property type="entry name" value="CARRIER"/>
    <property type="match status" value="1"/>
</dbReference>
<dbReference type="GO" id="GO:0044550">
    <property type="term" value="P:secondary metabolite biosynthetic process"/>
    <property type="evidence" value="ECO:0007669"/>
    <property type="project" value="TreeGrafter"/>
</dbReference>
<dbReference type="InterPro" id="IPR036291">
    <property type="entry name" value="NAD(P)-bd_dom_sf"/>
</dbReference>
<dbReference type="SUPFAM" id="SSF53335">
    <property type="entry name" value="S-adenosyl-L-methionine-dependent methyltransferases"/>
    <property type="match status" value="1"/>
</dbReference>
<feature type="active site" description="Proton donor; for dehydratase activity" evidence="6">
    <location>
        <position position="1143"/>
    </location>
</feature>
<dbReference type="SUPFAM" id="SSF51735">
    <property type="entry name" value="NAD(P)-binding Rossmann-fold domains"/>
    <property type="match status" value="2"/>
</dbReference>
<feature type="domain" description="Ketosynthase family 3 (KS3)" evidence="9">
    <location>
        <begin position="6"/>
        <end position="432"/>
    </location>
</feature>
<name>A0A8E2FAH3_9PEZI</name>
<dbReference type="CDD" id="cd02440">
    <property type="entry name" value="AdoMet_MTases"/>
    <property type="match status" value="1"/>
</dbReference>
<dbReference type="InterPro" id="IPR057326">
    <property type="entry name" value="KR_dom"/>
</dbReference>
<dbReference type="InterPro" id="IPR014043">
    <property type="entry name" value="Acyl_transferase_dom"/>
</dbReference>
<keyword evidence="4" id="KW-0808">Transferase</keyword>
<dbReference type="InterPro" id="IPR029063">
    <property type="entry name" value="SAM-dependent_MTases_sf"/>
</dbReference>
<evidence type="ECO:0000313" key="12">
    <source>
        <dbReference type="Proteomes" id="UP000250140"/>
    </source>
</evidence>
<feature type="region of interest" description="N-terminal hotdog fold" evidence="6">
    <location>
        <begin position="934"/>
        <end position="1068"/>
    </location>
</feature>
<keyword evidence="2" id="KW-0597">Phosphoprotein</keyword>
<sequence length="2889" mass="316172">MSCKPNEPIAIVGSACHFAGDANSPSKLWELLREPRDVRKVIPDSRFSAKGFYHPNGAYHGHSNVMHSYLVNKDLSTFDAEFFGVKPVEAKAMDPQQRLLMETVYEAIEAAGLTIEGLRGSDTGVYVGAMGNDYEAMLLRDLQTTPTYYATGTGRSILSNRVSYFFDWRGASLTIDTACSSSLVALHMAVQALRAGESRMALACGANLILGPESYIIESKLKMLSPDGLGRMWDRDANGYARGDGVAAVVLKTLSAAIADGDHVESIIRETGLNQDGATPGITMPSASAQQALIHSTYTKYFEAHGTGTPAGDPIEAEAIRNAFFKHENEISTTNLGGDPLYVGSLKTVLGHTEGTAGVAALLKASLALQHALIPPNLLFNNLSDRVAPFYKNIEILRTAKPWPEVPESQPRRASVNSFGFGGANAHAILESYENLTSTPDASGQVNLFTPFVFSAASEQSLRANLSAYAAFLADSPAIDIRNLAWTLRQRRGLFAYRIPFTAGSIEDLRSKITTKLEEENTSIGVKALSTSKRGACKILGIFTGQGAQYARMGAELIEKSLKARRIVQELESCLAQLPGKDRPNWSLQAEILADASSSRVNEAAISQPLCTAVQILLVDLLRSANVNLDAVVGHSSGEIGAAYASGYLTARDAMYIAYYRGLHVQLARSPNGENIEGAMLAVGTSMEDAAELCGDEAFSGRISVAASNSSSSVTISGDEDAIAELQVILDDEKKFNRRLRVDKAYHSSHMLQCFDPYVESVRRCGVKARKPSSSQRCTWFSSVTDRRVDSEVGLSDTYWAENMTRPVLFSQALSSALSTATFDVVLEIGPHPALRGPACQTVQDLLEKDIPYQGMLTRGIDAVEAASASFGFLWSYLDSTSINLNGYDEAMTGDGQRFNVIKGLPTYQWNHDVKHWHESRISRRMRLRKQSVHSLLGDISPDSSPHHLSWRNLLRVNEMDWLSGHQVQSQTVFPAAGYVSTALEASKHLADGKEIRLIEISNFVIHQAIAFDQDDMGIEVLISMAEVTRAPPDRIRARFTYSAALGAQPEDLSLAASGEVEISLGDPSTALLPKRAPTTPHMIDLEPERFYSALKGLGCNFTGRFCALSSMSRKQGKSSCLVRMAAHEAGDESLLIHPGELDAAFQSLTLAYSYPNDDRILSLHLPTDISHIRVNPALCGSTNRSNVEFFPVDSALARGHRDASGSGFTGDVSLYSNDCLNAAIQVQGLKLVPLMAIQHDRKVFSKMHWVGSSPDGLAAASDTVVTQRHRDTVSVLERISTFYLREFDRIVPQNHPLRHERPTSCYLDYARHMSSLVKSGKNRWAKKEWLNDTLDNVMEACKGFEDVSNVRIMHLVGQQMPRVFEGETTMLEQFRLSNLLDPYYANGFGLYEASMWISRAVSQIADRYPHMNILEIGAGTGGATKKIFRAIGHNFLTYTFTDVSSGFFENATSVFSQQKDRMVFKVFDAERDPLDQGFTEGGYDLVVASFVIHATAKLKRTMGNIRKLLRPGGFLVVGEGSHDGLTGGPGGFIFGPLPGWWLGVDEGRTLSPFVSDNEWDRLLKTTGFSGIDTMAPKEFGDTLGVSLFVSQAVDDQVTFLRQPLAAPSLGAPIEKLVIIGGQTAHSTRLVKEVKAILKKYAAETFIFKTLRDVDYSIVDSKSTVISLTELDKPVFKDMTPTDFFNFKPMFEVGKTLLWITSGRLADEPFSNMTVGFGRVAVHETTDLRLQCLDIPDPSKIDPRVVAEALLRLQATVREDNILWTAESEVIINAEGRQLVPRLRPISALNDRYNSARRSITHELDISKSAIILQQDQNACTIKELPEYDTSDQSEPFIEMRTTHAVLSALKTPIGHKFLTLGVEPSTGAHYLALVPSLLSTIKVPAKSTIRCQMRGFSKPALLTLVAAYLVSMTVVDPLVNGQTLVVHNPTTVIAQAIAAKASMKDVEVVYTTDTTDSETPSSWIGLSRYLSQIELSEILPSEVSCFVGLSNQDVQRSENELTILSSLSPHCRKETAKTIYSYDGYNGSSSSIKILGQILQRALEYAQQHADQEQHSLIIESVCLENLVSGVRPNDPMAVIDWTVSPGTLLPVHVTRLDSRPLFKGDKTYWVVGLTGALGISLCDWMIDRGAKILVLTSRSPKIAPEWVASHKHNGADITVMPCDVTNGTELKSVYETICATLPPIIGVLNGAMVLRDTSILNMSWDQLNNVIRPKVYGSINLDQIFRDQKLDFFILFSSINCMIGNLGQANYAAANTFMCALAGQRRKRGLAATTLNVGAIIGAGYMERESSKILDLTVQKMAMMHLSEEDLHQIFAEGIKAGHPDSPDGPEFSTGLLDIIAGSPDAPRWNSDPKFLPFIIHQKEGDKDKNEQTATTSIQDLLQACQTHSDLIKVIRQTFAAQLRSMLQMIMADDDLMSMRSDEIGLDSLISVDIRSWFLKNFQVSIPVLKVMGKDTMANLAQLAAESIPAELVPQIDTSGNTPSYNGEANIATGQNSPGEYSSETSPADSSVDTPATQASSAPTPPESVKRETSDNSIVNWDAEARIPPDFGKISLGTASPTPASPPNIILLTGVSGLLGHHLLNYLLERTSAKRVICIAVRNLAERLQTSQLPRSDRVLYYEGDLRQPQLGLSEQDAATIFAEVDAVIHNGADTSHLKYYRDIWTANVKSTIDLVRLCLPRKIPLHYVSSIGVGLFSAVDAFPEISATSALPPADGSHGYISSKWTNELLLERVNKMYGLRVWIHRPSTIIREGEDAKGTKAQMDWVNALLHYVHQMKAVPKVEHIRGALDLVYVQNVCADIVGHMLNNKPRLAHGLSYVHQVGDIVIPLDHMQDVGKESGSVYKVLSMSEWTAKAIAAGLHPAVAALIEEMDTPGGPNYPRLLKA</sequence>
<evidence type="ECO:0000256" key="5">
    <source>
        <dbReference type="ARBA" id="ARBA00023268"/>
    </source>
</evidence>
<dbReference type="EMBL" id="KV748725">
    <property type="protein sequence ID" value="OCL13419.1"/>
    <property type="molecule type" value="Genomic_DNA"/>
</dbReference>
<dbReference type="PANTHER" id="PTHR43775">
    <property type="entry name" value="FATTY ACID SYNTHASE"/>
    <property type="match status" value="1"/>
</dbReference>
<dbReference type="PANTHER" id="PTHR43775:SF20">
    <property type="entry name" value="HYBRID PKS-NRPS SYNTHETASE APDA"/>
    <property type="match status" value="1"/>
</dbReference>
<dbReference type="SMART" id="SM00823">
    <property type="entry name" value="PKS_PP"/>
    <property type="match status" value="1"/>
</dbReference>
<dbReference type="InterPro" id="IPR020806">
    <property type="entry name" value="PKS_PP-bd"/>
</dbReference>
<dbReference type="Pfam" id="PF00109">
    <property type="entry name" value="ketoacyl-synt"/>
    <property type="match status" value="1"/>
</dbReference>
<dbReference type="Pfam" id="PF02801">
    <property type="entry name" value="Ketoacyl-synt_C"/>
    <property type="match status" value="1"/>
</dbReference>
<dbReference type="Pfam" id="PF21089">
    <property type="entry name" value="PKS_DH_N"/>
    <property type="match status" value="1"/>
</dbReference>
<evidence type="ECO:0000256" key="2">
    <source>
        <dbReference type="ARBA" id="ARBA00022553"/>
    </source>
</evidence>
<dbReference type="PROSITE" id="PS52004">
    <property type="entry name" value="KS3_2"/>
    <property type="match status" value="1"/>
</dbReference>
<dbReference type="Proteomes" id="UP000250140">
    <property type="component" value="Unassembled WGS sequence"/>
</dbReference>
<dbReference type="GO" id="GO:0032259">
    <property type="term" value="P:methylation"/>
    <property type="evidence" value="ECO:0007669"/>
    <property type="project" value="UniProtKB-KW"/>
</dbReference>
<feature type="active site" description="Proton acceptor; for dehydratase activity" evidence="6">
    <location>
        <position position="966"/>
    </location>
</feature>
<evidence type="ECO:0000259" key="9">
    <source>
        <dbReference type="PROSITE" id="PS52004"/>
    </source>
</evidence>
<dbReference type="PROSITE" id="PS52019">
    <property type="entry name" value="PKS_MFAS_DH"/>
    <property type="match status" value="1"/>
</dbReference>
<dbReference type="Pfam" id="PF08659">
    <property type="entry name" value="KR"/>
    <property type="match status" value="1"/>
</dbReference>
<feature type="region of interest" description="Disordered" evidence="7">
    <location>
        <begin position="2477"/>
        <end position="2542"/>
    </location>
</feature>
<dbReference type="InterPro" id="IPR014030">
    <property type="entry name" value="Ketoacyl_synth_N"/>
</dbReference>
<dbReference type="InterPro" id="IPR036736">
    <property type="entry name" value="ACP-like_sf"/>
</dbReference>
<proteinExistence type="predicted"/>
<dbReference type="CDD" id="cd00833">
    <property type="entry name" value="PKS"/>
    <property type="match status" value="1"/>
</dbReference>
<dbReference type="Gene3D" id="3.10.129.110">
    <property type="entry name" value="Polyketide synthase dehydratase"/>
    <property type="match status" value="1"/>
</dbReference>
<feature type="compositionally biased region" description="Polar residues" evidence="7">
    <location>
        <begin position="2478"/>
        <end position="2515"/>
    </location>
</feature>
<dbReference type="Pfam" id="PF07993">
    <property type="entry name" value="NAD_binding_4"/>
    <property type="match status" value="1"/>
</dbReference>
<dbReference type="InterPro" id="IPR014031">
    <property type="entry name" value="Ketoacyl_synth_C"/>
</dbReference>
<dbReference type="InterPro" id="IPR042104">
    <property type="entry name" value="PKS_dehydratase_sf"/>
</dbReference>
<evidence type="ECO:0000259" key="8">
    <source>
        <dbReference type="PROSITE" id="PS50075"/>
    </source>
</evidence>
<keyword evidence="3" id="KW-0489">Methyltransferase</keyword>
<dbReference type="SUPFAM" id="SSF53901">
    <property type="entry name" value="Thiolase-like"/>
    <property type="match status" value="1"/>
</dbReference>
<evidence type="ECO:0000259" key="10">
    <source>
        <dbReference type="PROSITE" id="PS52019"/>
    </source>
</evidence>
<dbReference type="GO" id="GO:0031177">
    <property type="term" value="F:phosphopantetheine binding"/>
    <property type="evidence" value="ECO:0007669"/>
    <property type="project" value="InterPro"/>
</dbReference>
<accession>A0A8E2FAH3</accession>
<evidence type="ECO:0000256" key="1">
    <source>
        <dbReference type="ARBA" id="ARBA00022450"/>
    </source>
</evidence>
<dbReference type="SUPFAM" id="SSF55048">
    <property type="entry name" value="Probable ACP-binding domain of malonyl-CoA ACP transacylase"/>
    <property type="match status" value="1"/>
</dbReference>
<evidence type="ECO:0000256" key="3">
    <source>
        <dbReference type="ARBA" id="ARBA00022603"/>
    </source>
</evidence>
<dbReference type="Gene3D" id="3.40.47.10">
    <property type="match status" value="1"/>
</dbReference>
<dbReference type="Pfam" id="PF08242">
    <property type="entry name" value="Methyltransf_12"/>
    <property type="match status" value="1"/>
</dbReference>
<protein>
    <submittedName>
        <fullName evidence="11">Putative polyketide synthase</fullName>
    </submittedName>
</protein>
<dbReference type="InterPro" id="IPR006162">
    <property type="entry name" value="Ppantetheine_attach_site"/>
</dbReference>
<keyword evidence="12" id="KW-1185">Reference proteome</keyword>
<dbReference type="InterPro" id="IPR049900">
    <property type="entry name" value="PKS_mFAS_DH"/>
</dbReference>
<dbReference type="Pfam" id="PF14765">
    <property type="entry name" value="PS-DH"/>
    <property type="match status" value="1"/>
</dbReference>
<dbReference type="Gene3D" id="3.40.366.10">
    <property type="entry name" value="Malonyl-Coenzyme A Acyl Carrier Protein, domain 2"/>
    <property type="match status" value="1"/>
</dbReference>
<dbReference type="SUPFAM" id="SSF47336">
    <property type="entry name" value="ACP-like"/>
    <property type="match status" value="1"/>
</dbReference>
<dbReference type="InterPro" id="IPR020841">
    <property type="entry name" value="PKS_Beta-ketoAc_synthase_dom"/>
</dbReference>
<dbReference type="Pfam" id="PF16197">
    <property type="entry name" value="KAsynt_C_assoc"/>
    <property type="match status" value="1"/>
</dbReference>
<evidence type="ECO:0000256" key="7">
    <source>
        <dbReference type="SAM" id="MobiDB-lite"/>
    </source>
</evidence>
<reference evidence="11 12" key="1">
    <citation type="journal article" date="2016" name="Nat. Commun.">
        <title>Ectomycorrhizal ecology is imprinted in the genome of the dominant symbiotic fungus Cenococcum geophilum.</title>
        <authorList>
            <consortium name="DOE Joint Genome Institute"/>
            <person name="Peter M."/>
            <person name="Kohler A."/>
            <person name="Ohm R.A."/>
            <person name="Kuo A."/>
            <person name="Krutzmann J."/>
            <person name="Morin E."/>
            <person name="Arend M."/>
            <person name="Barry K.W."/>
            <person name="Binder M."/>
            <person name="Choi C."/>
            <person name="Clum A."/>
            <person name="Copeland A."/>
            <person name="Grisel N."/>
            <person name="Haridas S."/>
            <person name="Kipfer T."/>
            <person name="LaButti K."/>
            <person name="Lindquist E."/>
            <person name="Lipzen A."/>
            <person name="Maire R."/>
            <person name="Meier B."/>
            <person name="Mihaltcheva S."/>
            <person name="Molinier V."/>
            <person name="Murat C."/>
            <person name="Poggeler S."/>
            <person name="Quandt C.A."/>
            <person name="Sperisen C."/>
            <person name="Tritt A."/>
            <person name="Tisserant E."/>
            <person name="Crous P.W."/>
            <person name="Henrissat B."/>
            <person name="Nehls U."/>
            <person name="Egli S."/>
            <person name="Spatafora J.W."/>
            <person name="Grigoriev I.V."/>
            <person name="Martin F.M."/>
        </authorList>
    </citation>
    <scope>NUCLEOTIDE SEQUENCE [LARGE SCALE GENOMIC DNA]</scope>
    <source>
        <strain evidence="11 12">CBS 207.34</strain>
    </source>
</reference>
<dbReference type="GO" id="GO:0004312">
    <property type="term" value="F:fatty acid synthase activity"/>
    <property type="evidence" value="ECO:0007669"/>
    <property type="project" value="TreeGrafter"/>
</dbReference>
<dbReference type="InterPro" id="IPR050091">
    <property type="entry name" value="PKS_NRPS_Biosynth_Enz"/>
</dbReference>
<evidence type="ECO:0000256" key="4">
    <source>
        <dbReference type="ARBA" id="ARBA00022679"/>
    </source>
</evidence>
<dbReference type="InterPro" id="IPR016036">
    <property type="entry name" value="Malonyl_transacylase_ACP-bd"/>
</dbReference>
<feature type="domain" description="PKS/mFAS DH" evidence="10">
    <location>
        <begin position="934"/>
        <end position="1241"/>
    </location>
</feature>
<dbReference type="InterPro" id="IPR016039">
    <property type="entry name" value="Thiolase-like"/>
</dbReference>
<evidence type="ECO:0000313" key="11">
    <source>
        <dbReference type="EMBL" id="OCL13419.1"/>
    </source>
</evidence>
<dbReference type="InterPro" id="IPR013217">
    <property type="entry name" value="Methyltransf_12"/>
</dbReference>
<dbReference type="InterPro" id="IPR049551">
    <property type="entry name" value="PKS_DH_C"/>
</dbReference>
<feature type="region of interest" description="C-terminal hotdog fold" evidence="6">
    <location>
        <begin position="1083"/>
        <end position="1241"/>
    </location>
</feature>